<accession>A0A369K4F6</accession>
<dbReference type="InParanoid" id="A0A369K4F6"/>
<evidence type="ECO:0000256" key="10">
    <source>
        <dbReference type="ARBA" id="ARBA00022989"/>
    </source>
</evidence>
<dbReference type="InterPro" id="IPR036424">
    <property type="entry name" value="UPP_synth-like_sf"/>
</dbReference>
<comment type="catalytic activity">
    <reaction evidence="12">
        <text>n isopentenyl diphosphate + (2E,6E)-farnesyl diphosphate = a di-trans,poly-cis-polyprenyl diphosphate + n diphosphate</text>
        <dbReference type="Rhea" id="RHEA:53008"/>
        <dbReference type="Rhea" id="RHEA-COMP:19494"/>
        <dbReference type="ChEBI" id="CHEBI:33019"/>
        <dbReference type="ChEBI" id="CHEBI:128769"/>
        <dbReference type="ChEBI" id="CHEBI:136960"/>
        <dbReference type="ChEBI" id="CHEBI:175763"/>
        <dbReference type="EC" id="2.5.1.87"/>
    </reaction>
</comment>
<feature type="region of interest" description="Disordered" evidence="13">
    <location>
        <begin position="107"/>
        <end position="138"/>
    </location>
</feature>
<sequence>MGLLAAVLLRALHFIYALVVLVCSFWNRFTLSHPLATRRRVPKHLALLLVADRHVPSQALDDCLLQSVINAVACCRAAGVDKLTVYEEHGAVLKNSQRIRELLIGEQPDEDSSESDIEYPLTPPPSDYSDSRPISPQHDFQTDMNTVSIHIVQHPRSRKTRNRKGVQRRRQEPSPKLVSLPSLTLCLASRSSAKPAIASVAQSLASRLNSRKGSNNKSRTLSLTVDMLDAALENDHHLSSPDFMILHPINPLDYNQTPLELHGYPPWHIRLTEIYHNRDQHRWTMSSWLGKSNKPPPLVPLDETIFNQALDEFATAEMRFGK</sequence>
<dbReference type="GO" id="GO:1904423">
    <property type="term" value="C:dehydrodolichyl diphosphate synthase complex"/>
    <property type="evidence" value="ECO:0007669"/>
    <property type="project" value="InterPro"/>
</dbReference>
<evidence type="ECO:0000256" key="13">
    <source>
        <dbReference type="SAM" id="MobiDB-lite"/>
    </source>
</evidence>
<comment type="subcellular location">
    <subcellularLocation>
        <location evidence="2">Endoplasmic reticulum membrane</location>
    </subcellularLocation>
</comment>
<dbReference type="GO" id="GO:0045547">
    <property type="term" value="F:ditrans,polycis-polyprenyl diphosphate synthase [(2E,6E)-farnesyl diphosphate specific] activity"/>
    <property type="evidence" value="ECO:0007669"/>
    <property type="project" value="UniProtKB-EC"/>
</dbReference>
<comment type="pathway">
    <text evidence="3">Protein modification; protein glycosylation.</text>
</comment>
<dbReference type="GO" id="GO:0005789">
    <property type="term" value="C:endoplasmic reticulum membrane"/>
    <property type="evidence" value="ECO:0007669"/>
    <property type="project" value="UniProtKB-SubCell"/>
</dbReference>
<keyword evidence="10" id="KW-1133">Transmembrane helix</keyword>
<comment type="similarity">
    <text evidence="4">Belongs to the UPP synthase family.</text>
</comment>
<dbReference type="PANTHER" id="PTHR21528:SF0">
    <property type="entry name" value="DEHYDRODOLICHYL DIPHOSPHATE SYNTHASE COMPLEX SUBUNIT NUS1"/>
    <property type="match status" value="1"/>
</dbReference>
<evidence type="ECO:0000256" key="6">
    <source>
        <dbReference type="ARBA" id="ARBA00022679"/>
    </source>
</evidence>
<dbReference type="SUPFAM" id="SSF64005">
    <property type="entry name" value="Undecaprenyl diphosphate synthase"/>
    <property type="match status" value="1"/>
</dbReference>
<evidence type="ECO:0000256" key="3">
    <source>
        <dbReference type="ARBA" id="ARBA00004922"/>
    </source>
</evidence>
<dbReference type="Proteomes" id="UP000076154">
    <property type="component" value="Unassembled WGS sequence"/>
</dbReference>
<dbReference type="FunCoup" id="A0A369K4F6">
    <property type="interactions" value="257"/>
</dbReference>
<feature type="compositionally biased region" description="Basic residues" evidence="13">
    <location>
        <begin position="153"/>
        <end position="168"/>
    </location>
</feature>
<dbReference type="STRING" id="39966.A0A369K4F6"/>
<proteinExistence type="inferred from homology"/>
<evidence type="ECO:0000256" key="1">
    <source>
        <dbReference type="ARBA" id="ARBA00001946"/>
    </source>
</evidence>
<evidence type="ECO:0000256" key="7">
    <source>
        <dbReference type="ARBA" id="ARBA00022692"/>
    </source>
</evidence>
<dbReference type="OrthoDB" id="3057168at2759"/>
<keyword evidence="11" id="KW-0472">Membrane</keyword>
<dbReference type="PANTHER" id="PTHR21528">
    <property type="entry name" value="DEHYDRODOLICHYL DIPHOSPHATE SYNTHASE COMPLEX SUBUNIT NUS1"/>
    <property type="match status" value="1"/>
</dbReference>
<comment type="caution">
    <text evidence="14">The sequence shown here is derived from an EMBL/GenBank/DDBJ whole genome shotgun (WGS) entry which is preliminary data.</text>
</comment>
<organism evidence="14 15">
    <name type="scientific">Hypsizygus marmoreus</name>
    <name type="common">White beech mushroom</name>
    <name type="synonym">Agaricus marmoreus</name>
    <dbReference type="NCBI Taxonomy" id="39966"/>
    <lineage>
        <taxon>Eukaryota</taxon>
        <taxon>Fungi</taxon>
        <taxon>Dikarya</taxon>
        <taxon>Basidiomycota</taxon>
        <taxon>Agaricomycotina</taxon>
        <taxon>Agaricomycetes</taxon>
        <taxon>Agaricomycetidae</taxon>
        <taxon>Agaricales</taxon>
        <taxon>Tricholomatineae</taxon>
        <taxon>Lyophyllaceae</taxon>
        <taxon>Hypsizygus</taxon>
    </lineage>
</organism>
<feature type="region of interest" description="Disordered" evidence="13">
    <location>
        <begin position="151"/>
        <end position="176"/>
    </location>
</feature>
<evidence type="ECO:0000256" key="8">
    <source>
        <dbReference type="ARBA" id="ARBA00022824"/>
    </source>
</evidence>
<keyword evidence="15" id="KW-1185">Reference proteome</keyword>
<evidence type="ECO:0000256" key="11">
    <source>
        <dbReference type="ARBA" id="ARBA00023136"/>
    </source>
</evidence>
<evidence type="ECO:0000256" key="5">
    <source>
        <dbReference type="ARBA" id="ARBA00012596"/>
    </source>
</evidence>
<evidence type="ECO:0000256" key="4">
    <source>
        <dbReference type="ARBA" id="ARBA00005432"/>
    </source>
</evidence>
<evidence type="ECO:0000313" key="14">
    <source>
        <dbReference type="EMBL" id="RDB28798.1"/>
    </source>
</evidence>
<keyword evidence="6" id="KW-0808">Transferase</keyword>
<dbReference type="AlphaFoldDB" id="A0A369K4F6"/>
<name>A0A369K4F6_HYPMA</name>
<keyword evidence="8" id="KW-0256">Endoplasmic reticulum</keyword>
<dbReference type="EMBL" id="LUEZ02000010">
    <property type="protein sequence ID" value="RDB28798.1"/>
    <property type="molecule type" value="Genomic_DNA"/>
</dbReference>
<evidence type="ECO:0000256" key="12">
    <source>
        <dbReference type="ARBA" id="ARBA00047353"/>
    </source>
</evidence>
<evidence type="ECO:0000256" key="2">
    <source>
        <dbReference type="ARBA" id="ARBA00004586"/>
    </source>
</evidence>
<protein>
    <recommendedName>
        <fullName evidence="5">ditrans,polycis-polyprenyl diphosphate synthase [(2E,6E)-farnesyldiphosphate specific]</fullName>
        <ecNumber evidence="5">2.5.1.87</ecNumber>
    </recommendedName>
</protein>
<gene>
    <name evidence="14" type="ORF">Hypma_015567</name>
</gene>
<comment type="cofactor">
    <cofactor evidence="1">
        <name>Mg(2+)</name>
        <dbReference type="ChEBI" id="CHEBI:18420"/>
    </cofactor>
</comment>
<feature type="compositionally biased region" description="Acidic residues" evidence="13">
    <location>
        <begin position="107"/>
        <end position="117"/>
    </location>
</feature>
<dbReference type="EC" id="2.5.1.87" evidence="5"/>
<keyword evidence="7" id="KW-0812">Transmembrane</keyword>
<evidence type="ECO:0000256" key="9">
    <source>
        <dbReference type="ARBA" id="ARBA00022842"/>
    </source>
</evidence>
<dbReference type="InterPro" id="IPR038887">
    <property type="entry name" value="Nus1/NgBR"/>
</dbReference>
<dbReference type="Gene3D" id="3.40.1180.10">
    <property type="entry name" value="Decaprenyl diphosphate synthase-like"/>
    <property type="match status" value="1"/>
</dbReference>
<reference evidence="14" key="1">
    <citation type="submission" date="2018-04" db="EMBL/GenBank/DDBJ databases">
        <title>Whole genome sequencing of Hypsizygus marmoreus.</title>
        <authorList>
            <person name="Choi I.-G."/>
            <person name="Min B."/>
            <person name="Kim J.-G."/>
            <person name="Kim S."/>
            <person name="Oh Y.-L."/>
            <person name="Kong W.-S."/>
            <person name="Park H."/>
            <person name="Jeong J."/>
            <person name="Song E.-S."/>
        </authorList>
    </citation>
    <scope>NUCLEOTIDE SEQUENCE [LARGE SCALE GENOMIC DNA]</scope>
    <source>
        <strain evidence="14">51987-8</strain>
    </source>
</reference>
<keyword evidence="9" id="KW-0460">Magnesium</keyword>
<evidence type="ECO:0000313" key="15">
    <source>
        <dbReference type="Proteomes" id="UP000076154"/>
    </source>
</evidence>
<dbReference type="UniPathway" id="UPA00378"/>